<evidence type="ECO:0000256" key="1">
    <source>
        <dbReference type="ARBA" id="ARBA00004413"/>
    </source>
</evidence>
<name>A0A2K9NN91_BACTC</name>
<dbReference type="Proteomes" id="UP000235584">
    <property type="component" value="Chromosome"/>
</dbReference>
<dbReference type="GO" id="GO:0044781">
    <property type="term" value="P:bacterial-type flagellum organization"/>
    <property type="evidence" value="ECO:0007669"/>
    <property type="project" value="UniProtKB-KW"/>
</dbReference>
<keyword evidence="5" id="KW-1003">Cell membrane</keyword>
<dbReference type="KEGG" id="bsto:C0V70_02455"/>
<organism evidence="11 12">
    <name type="scientific">Bacteriovorax stolpii</name>
    <name type="common">Bdellovibrio stolpii</name>
    <dbReference type="NCBI Taxonomy" id="960"/>
    <lineage>
        <taxon>Bacteria</taxon>
        <taxon>Pseudomonadati</taxon>
        <taxon>Bdellovibrionota</taxon>
        <taxon>Bacteriovoracia</taxon>
        <taxon>Bacteriovoracales</taxon>
        <taxon>Bacteriovoracaceae</taxon>
        <taxon>Bacteriovorax</taxon>
    </lineage>
</organism>
<evidence type="ECO:0000256" key="5">
    <source>
        <dbReference type="ARBA" id="ARBA00022475"/>
    </source>
</evidence>
<evidence type="ECO:0000256" key="7">
    <source>
        <dbReference type="ARBA" id="ARBA00022795"/>
    </source>
</evidence>
<keyword evidence="11" id="KW-0282">Flagellum</keyword>
<evidence type="ECO:0000256" key="9">
    <source>
        <dbReference type="ARBA" id="ARBA00023136"/>
    </source>
</evidence>
<keyword evidence="4" id="KW-0813">Transport</keyword>
<dbReference type="AlphaFoldDB" id="A0A2K9NN91"/>
<evidence type="ECO:0000256" key="8">
    <source>
        <dbReference type="ARBA" id="ARBA00022927"/>
    </source>
</evidence>
<evidence type="ECO:0000313" key="12">
    <source>
        <dbReference type="Proteomes" id="UP000235584"/>
    </source>
</evidence>
<dbReference type="GO" id="GO:0005886">
    <property type="term" value="C:plasma membrane"/>
    <property type="evidence" value="ECO:0007669"/>
    <property type="project" value="UniProtKB-SubCell"/>
</dbReference>
<reference evidence="11 12" key="1">
    <citation type="submission" date="2018-01" db="EMBL/GenBank/DDBJ databases">
        <title>Complete genome sequence of Bacteriovorax stolpii DSM12778.</title>
        <authorList>
            <person name="Tang B."/>
            <person name="Chang J."/>
        </authorList>
    </citation>
    <scope>NUCLEOTIDE SEQUENCE [LARGE SCALE GENOMIC DNA]</scope>
    <source>
        <strain evidence="11 12">DSM 12778</strain>
    </source>
</reference>
<dbReference type="Gene3D" id="1.10.287.1700">
    <property type="match status" value="1"/>
</dbReference>
<dbReference type="InterPro" id="IPR053716">
    <property type="entry name" value="Flag_assembly_chemotaxis_eff"/>
</dbReference>
<dbReference type="Pfam" id="PF02050">
    <property type="entry name" value="FliJ"/>
    <property type="match status" value="1"/>
</dbReference>
<dbReference type="NCBIfam" id="TIGR02473">
    <property type="entry name" value="flagell_FliJ"/>
    <property type="match status" value="1"/>
</dbReference>
<keyword evidence="6" id="KW-0145">Chemotaxis</keyword>
<evidence type="ECO:0000256" key="2">
    <source>
        <dbReference type="ARBA" id="ARBA00010004"/>
    </source>
</evidence>
<dbReference type="GO" id="GO:0006935">
    <property type="term" value="P:chemotaxis"/>
    <property type="evidence" value="ECO:0007669"/>
    <property type="project" value="UniProtKB-KW"/>
</dbReference>
<evidence type="ECO:0000256" key="10">
    <source>
        <dbReference type="ARBA" id="ARBA00023225"/>
    </source>
</evidence>
<evidence type="ECO:0000256" key="6">
    <source>
        <dbReference type="ARBA" id="ARBA00022500"/>
    </source>
</evidence>
<keyword evidence="12" id="KW-1185">Reference proteome</keyword>
<keyword evidence="10" id="KW-1006">Bacterial flagellum protein export</keyword>
<keyword evidence="11" id="KW-0966">Cell projection</keyword>
<dbReference type="GO" id="GO:0009288">
    <property type="term" value="C:bacterial-type flagellum"/>
    <property type="evidence" value="ECO:0007669"/>
    <property type="project" value="InterPro"/>
</dbReference>
<sequence length="150" mass="17718">MQKFKFKLDGLLKVREFKEKKIKIELGEILREITAVEDKIAEANKAIEETYEAQETFMKDPSAGQMLQFFPLFIQGKKEDIKNKENLLWSLRKKYDKKIAELAQARGEVKVMENFKEKKKDEWSKERNKKEQEAIEEILMMRSNGSKGLL</sequence>
<dbReference type="OrthoDB" id="5293769at2"/>
<dbReference type="GO" id="GO:0071973">
    <property type="term" value="P:bacterial-type flagellum-dependent cell motility"/>
    <property type="evidence" value="ECO:0007669"/>
    <property type="project" value="InterPro"/>
</dbReference>
<evidence type="ECO:0000313" key="11">
    <source>
        <dbReference type="EMBL" id="AUN96983.1"/>
    </source>
</evidence>
<keyword evidence="8" id="KW-0653">Protein transport</keyword>
<keyword evidence="7" id="KW-1005">Bacterial flagellum biogenesis</keyword>
<evidence type="ECO:0000256" key="3">
    <source>
        <dbReference type="ARBA" id="ARBA00020392"/>
    </source>
</evidence>
<dbReference type="InterPro" id="IPR012823">
    <property type="entry name" value="Flagell_FliJ"/>
</dbReference>
<protein>
    <recommendedName>
        <fullName evidence="3">Flagellar FliJ protein</fullName>
    </recommendedName>
</protein>
<comment type="similarity">
    <text evidence="2">Belongs to the FliJ family.</text>
</comment>
<keyword evidence="9" id="KW-0472">Membrane</keyword>
<gene>
    <name evidence="11" type="primary">fliJ</name>
    <name evidence="11" type="ORF">C0V70_02455</name>
</gene>
<proteinExistence type="inferred from homology"/>
<comment type="subcellular location">
    <subcellularLocation>
        <location evidence="1">Cell membrane</location>
        <topology evidence="1">Peripheral membrane protein</topology>
        <orientation evidence="1">Cytoplasmic side</orientation>
    </subcellularLocation>
</comment>
<accession>A0A2K9NN91</accession>
<dbReference type="GO" id="GO:0015031">
    <property type="term" value="P:protein transport"/>
    <property type="evidence" value="ECO:0007669"/>
    <property type="project" value="UniProtKB-KW"/>
</dbReference>
<keyword evidence="11" id="KW-0969">Cilium</keyword>
<dbReference type="EMBL" id="CP025704">
    <property type="protein sequence ID" value="AUN96983.1"/>
    <property type="molecule type" value="Genomic_DNA"/>
</dbReference>
<evidence type="ECO:0000256" key="4">
    <source>
        <dbReference type="ARBA" id="ARBA00022448"/>
    </source>
</evidence>
<dbReference type="RefSeq" id="WP_102242278.1">
    <property type="nucleotide sequence ID" value="NZ_CP025704.1"/>
</dbReference>